<dbReference type="PANTHER" id="PTHR13325:SF3">
    <property type="entry name" value="MEMBRANE-BOUND TRANSCRIPTION FACTOR SITE-2 PROTEASE"/>
    <property type="match status" value="1"/>
</dbReference>
<keyword evidence="2 6" id="KW-0812">Transmembrane</keyword>
<keyword evidence="10" id="KW-1185">Reference proteome</keyword>
<dbReference type="GO" id="GO:0012505">
    <property type="term" value="C:endomembrane system"/>
    <property type="evidence" value="ECO:0007669"/>
    <property type="project" value="UniProtKB-SubCell"/>
</dbReference>
<dbReference type="InterPro" id="IPR008915">
    <property type="entry name" value="Peptidase_M50"/>
</dbReference>
<dbReference type="Pfam" id="PF02163">
    <property type="entry name" value="Peptidase_M50"/>
    <property type="match status" value="1"/>
</dbReference>
<dbReference type="PRINTS" id="PR01000">
    <property type="entry name" value="SREBPS2PTASE"/>
</dbReference>
<dbReference type="Proteomes" id="UP001221142">
    <property type="component" value="Unassembled WGS sequence"/>
</dbReference>
<proteinExistence type="predicted"/>
<feature type="signal peptide" evidence="7">
    <location>
        <begin position="1"/>
        <end position="22"/>
    </location>
</feature>
<evidence type="ECO:0000256" key="6">
    <source>
        <dbReference type="SAM" id="Phobius"/>
    </source>
</evidence>
<accession>A0AAD7BHA1</accession>
<name>A0AAD7BHA1_9AGAR</name>
<feature type="transmembrane region" description="Helical" evidence="6">
    <location>
        <begin position="182"/>
        <end position="205"/>
    </location>
</feature>
<dbReference type="GO" id="GO:0031293">
    <property type="term" value="P:membrane protein intracellular domain proteolysis"/>
    <property type="evidence" value="ECO:0007669"/>
    <property type="project" value="TreeGrafter"/>
</dbReference>
<evidence type="ECO:0000256" key="2">
    <source>
        <dbReference type="ARBA" id="ARBA00022692"/>
    </source>
</evidence>
<evidence type="ECO:0000256" key="5">
    <source>
        <dbReference type="ARBA" id="ARBA00032658"/>
    </source>
</evidence>
<keyword evidence="3 6" id="KW-1133">Transmembrane helix</keyword>
<evidence type="ECO:0000313" key="10">
    <source>
        <dbReference type="Proteomes" id="UP001221142"/>
    </source>
</evidence>
<feature type="chain" id="PRO_5041926635" description="Endopeptidase S2P" evidence="7">
    <location>
        <begin position="23"/>
        <end position="522"/>
    </location>
</feature>
<dbReference type="InterPro" id="IPR001193">
    <property type="entry name" value="MBTPS2"/>
</dbReference>
<evidence type="ECO:0000313" key="9">
    <source>
        <dbReference type="EMBL" id="KAJ7621143.1"/>
    </source>
</evidence>
<keyword evidence="4 6" id="KW-0472">Membrane</keyword>
<gene>
    <name evidence="9" type="ORF">FB45DRAFT_928488</name>
</gene>
<evidence type="ECO:0000256" key="7">
    <source>
        <dbReference type="SAM" id="SignalP"/>
    </source>
</evidence>
<keyword evidence="7" id="KW-0732">Signal</keyword>
<evidence type="ECO:0000259" key="8">
    <source>
        <dbReference type="Pfam" id="PF02163"/>
    </source>
</evidence>
<organism evidence="9 10">
    <name type="scientific">Roridomyces roridus</name>
    <dbReference type="NCBI Taxonomy" id="1738132"/>
    <lineage>
        <taxon>Eukaryota</taxon>
        <taxon>Fungi</taxon>
        <taxon>Dikarya</taxon>
        <taxon>Basidiomycota</taxon>
        <taxon>Agaricomycotina</taxon>
        <taxon>Agaricomycetes</taxon>
        <taxon>Agaricomycetidae</taxon>
        <taxon>Agaricales</taxon>
        <taxon>Marasmiineae</taxon>
        <taxon>Mycenaceae</taxon>
        <taxon>Roridomyces</taxon>
    </lineage>
</organism>
<comment type="caution">
    <text evidence="9">The sequence shown here is derived from an EMBL/GenBank/DDBJ whole genome shotgun (WGS) entry which is preliminary data.</text>
</comment>
<dbReference type="AlphaFoldDB" id="A0AAD7BHA1"/>
<feature type="domain" description="Peptidase M50" evidence="8">
    <location>
        <begin position="156"/>
        <end position="474"/>
    </location>
</feature>
<sequence length="522" mass="57047">MQQRSTMRQLLLLSLLWALIHATHYFSRSSAETLPTTARKRRNNTQVVLKKLHLRVLTFALNGPHEKLIKAISTRRATRLAAFYNLGCICGGLGVIIALGLLVWNCSQTLLPLLHSTRPVGLVKRGLELVEEAATQNGIQPLIPGLTVPLSHLPAILAAVFFSQIVHELGHAVSAALDAVPILSAGASFTVLIPAAFVTFPTAALDALKPLSRARIIAAGPFHNLVFWGILLLVDRLGIGTTLTRVLYQDVSHIGRVVVGIDADSDLHRYLPVGALITQLDDTLLGGAEDHWTSYLTSPPMPLALGWCVERASFLASPRTCCDPTAPPSELSCFVAEDRGCLEAVAVLANQTTLRCTTSSDCSEAATCVRPDASAQILRLTVRFNEQVEQVILWSGPRVEVLEQLKMGTFLPRTRLTPLGLWTAVQTLWMYLKTATLSLYLFNLLPLPYLDGTQFVNALLDVAFESGPQTEFEEYDVGALEEGVSRRGRIWNRWKVRVGRGITVTTTGLFVLSAVLALLNTR</sequence>
<protein>
    <recommendedName>
        <fullName evidence="5">Endopeptidase S2P</fullName>
    </recommendedName>
</protein>
<dbReference type="PANTHER" id="PTHR13325">
    <property type="entry name" value="PROTEASE M50 MEMBRANE-BOUND TRANSCRIPTION FACTOR SITE 2 PROTEASE"/>
    <property type="match status" value="1"/>
</dbReference>
<evidence type="ECO:0000256" key="1">
    <source>
        <dbReference type="ARBA" id="ARBA00004127"/>
    </source>
</evidence>
<dbReference type="GO" id="GO:0016020">
    <property type="term" value="C:membrane"/>
    <property type="evidence" value="ECO:0007669"/>
    <property type="project" value="InterPro"/>
</dbReference>
<feature type="transmembrane region" description="Helical" evidence="6">
    <location>
        <begin position="501"/>
        <end position="519"/>
    </location>
</feature>
<dbReference type="GO" id="GO:0004222">
    <property type="term" value="F:metalloendopeptidase activity"/>
    <property type="evidence" value="ECO:0007669"/>
    <property type="project" value="InterPro"/>
</dbReference>
<feature type="transmembrane region" description="Helical" evidence="6">
    <location>
        <begin position="142"/>
        <end position="162"/>
    </location>
</feature>
<evidence type="ECO:0000256" key="4">
    <source>
        <dbReference type="ARBA" id="ARBA00023136"/>
    </source>
</evidence>
<feature type="transmembrane region" description="Helical" evidence="6">
    <location>
        <begin position="82"/>
        <end position="104"/>
    </location>
</feature>
<dbReference type="GO" id="GO:1905897">
    <property type="term" value="P:regulation of response to endoplasmic reticulum stress"/>
    <property type="evidence" value="ECO:0007669"/>
    <property type="project" value="TreeGrafter"/>
</dbReference>
<dbReference type="EMBL" id="JARKIF010000016">
    <property type="protein sequence ID" value="KAJ7621143.1"/>
    <property type="molecule type" value="Genomic_DNA"/>
</dbReference>
<comment type="subcellular location">
    <subcellularLocation>
        <location evidence="1">Endomembrane system</location>
        <topology evidence="1">Multi-pass membrane protein</topology>
    </subcellularLocation>
</comment>
<reference evidence="9" key="1">
    <citation type="submission" date="2023-03" db="EMBL/GenBank/DDBJ databases">
        <title>Massive genome expansion in bonnet fungi (Mycena s.s.) driven by repeated elements and novel gene families across ecological guilds.</title>
        <authorList>
            <consortium name="Lawrence Berkeley National Laboratory"/>
            <person name="Harder C.B."/>
            <person name="Miyauchi S."/>
            <person name="Viragh M."/>
            <person name="Kuo A."/>
            <person name="Thoen E."/>
            <person name="Andreopoulos B."/>
            <person name="Lu D."/>
            <person name="Skrede I."/>
            <person name="Drula E."/>
            <person name="Henrissat B."/>
            <person name="Morin E."/>
            <person name="Kohler A."/>
            <person name="Barry K."/>
            <person name="LaButti K."/>
            <person name="Morin E."/>
            <person name="Salamov A."/>
            <person name="Lipzen A."/>
            <person name="Mereny Z."/>
            <person name="Hegedus B."/>
            <person name="Baldrian P."/>
            <person name="Stursova M."/>
            <person name="Weitz H."/>
            <person name="Taylor A."/>
            <person name="Grigoriev I.V."/>
            <person name="Nagy L.G."/>
            <person name="Martin F."/>
            <person name="Kauserud H."/>
        </authorList>
    </citation>
    <scope>NUCLEOTIDE SEQUENCE</scope>
    <source>
        <strain evidence="9">9284</strain>
    </source>
</reference>
<dbReference type="GO" id="GO:0005737">
    <property type="term" value="C:cytoplasm"/>
    <property type="evidence" value="ECO:0007669"/>
    <property type="project" value="TreeGrafter"/>
</dbReference>
<evidence type="ECO:0000256" key="3">
    <source>
        <dbReference type="ARBA" id="ARBA00022989"/>
    </source>
</evidence>